<dbReference type="Proteomes" id="UP000466931">
    <property type="component" value="Chromosome"/>
</dbReference>
<keyword evidence="4" id="KW-1185">Reference proteome</keyword>
<evidence type="ECO:0000313" key="3">
    <source>
        <dbReference type="EMBL" id="BBZ34658.1"/>
    </source>
</evidence>
<protein>
    <submittedName>
        <fullName evidence="3">Uncharacterized protein</fullName>
    </submittedName>
</protein>
<dbReference type="RefSeq" id="WP_085148346.1">
    <property type="nucleotide sequence ID" value="NZ_AP022612.1"/>
</dbReference>
<keyword evidence="2" id="KW-1133">Transmembrane helix</keyword>
<keyword evidence="2" id="KW-0472">Membrane</keyword>
<sequence>MKFTLIGRREGEHRRWPVYVLGWMRTSTIVLIIAFFALWWVYDNYSPSPEPRPAPGSQVVPPGFVPDPAYTWVPRTIVEAPRVTTTTPTTTTTTTTTPSPEPTTDTDAPVPDGGPTDTGEPPTPTTPTTPTPAPNPFFPVPPTTTPVLPGPVPSPTLPRAE</sequence>
<name>A0A7I7XZ87_9MYCO</name>
<proteinExistence type="predicted"/>
<dbReference type="AlphaFoldDB" id="A0A7I7XZ87"/>
<accession>A0A7I7XZ87</accession>
<reference evidence="3" key="1">
    <citation type="journal article" date="2019" name="Emerg. Microbes Infect.">
        <title>Comprehensive subspecies identification of 175 nontuberculous mycobacteria species based on 7547 genomic profiles.</title>
        <authorList>
            <person name="Matsumoto Y."/>
            <person name="Kinjo T."/>
            <person name="Motooka D."/>
            <person name="Nabeya D."/>
            <person name="Jung N."/>
            <person name="Uechi K."/>
            <person name="Horii T."/>
            <person name="Iida T."/>
            <person name="Fujita J."/>
            <person name="Nakamura S."/>
        </authorList>
    </citation>
    <scope>NUCLEOTIDE SEQUENCE [LARGE SCALE GENOMIC DNA]</scope>
    <source>
        <strain evidence="3">JCM 13671</strain>
    </source>
</reference>
<feature type="region of interest" description="Disordered" evidence="1">
    <location>
        <begin position="76"/>
        <end position="161"/>
    </location>
</feature>
<dbReference type="OrthoDB" id="4753579at2"/>
<gene>
    <name evidence="3" type="ORF">MCNF_32630</name>
</gene>
<feature type="compositionally biased region" description="Low complexity" evidence="1">
    <location>
        <begin position="84"/>
        <end position="120"/>
    </location>
</feature>
<feature type="transmembrane region" description="Helical" evidence="2">
    <location>
        <begin position="20"/>
        <end position="42"/>
    </location>
</feature>
<feature type="compositionally biased region" description="Pro residues" evidence="1">
    <location>
        <begin position="121"/>
        <end position="161"/>
    </location>
</feature>
<keyword evidence="2" id="KW-0812">Transmembrane</keyword>
<evidence type="ECO:0000256" key="1">
    <source>
        <dbReference type="SAM" id="MobiDB-lite"/>
    </source>
</evidence>
<organism evidence="3 4">
    <name type="scientific">Mycolicibacterium confluentis</name>
    <dbReference type="NCBI Taxonomy" id="28047"/>
    <lineage>
        <taxon>Bacteria</taxon>
        <taxon>Bacillati</taxon>
        <taxon>Actinomycetota</taxon>
        <taxon>Actinomycetes</taxon>
        <taxon>Mycobacteriales</taxon>
        <taxon>Mycobacteriaceae</taxon>
        <taxon>Mycolicibacterium</taxon>
    </lineage>
</organism>
<evidence type="ECO:0000313" key="4">
    <source>
        <dbReference type="Proteomes" id="UP000466931"/>
    </source>
</evidence>
<reference evidence="3" key="2">
    <citation type="submission" date="2020-02" db="EMBL/GenBank/DDBJ databases">
        <authorList>
            <person name="Matsumoto Y."/>
            <person name="Motooka D."/>
            <person name="Nakamura S."/>
        </authorList>
    </citation>
    <scope>NUCLEOTIDE SEQUENCE</scope>
    <source>
        <strain evidence="3">JCM 13671</strain>
    </source>
</reference>
<dbReference type="EMBL" id="AP022612">
    <property type="protein sequence ID" value="BBZ34658.1"/>
    <property type="molecule type" value="Genomic_DNA"/>
</dbReference>
<evidence type="ECO:0000256" key="2">
    <source>
        <dbReference type="SAM" id="Phobius"/>
    </source>
</evidence>